<keyword evidence="9" id="KW-0864">Zinc transport</keyword>
<feature type="transmembrane region" description="Helical" evidence="15">
    <location>
        <begin position="170"/>
        <end position="190"/>
    </location>
</feature>
<reference evidence="16 17" key="1">
    <citation type="submission" date="2018-12" db="EMBL/GenBank/DDBJ databases">
        <authorList>
            <consortium name="Pathogen Informatics"/>
        </authorList>
    </citation>
    <scope>NUCLEOTIDE SEQUENCE [LARGE SCALE GENOMIC DNA]</scope>
    <source>
        <strain evidence="16 17">NCTC11075</strain>
    </source>
</reference>
<accession>A0A447UGK8</accession>
<dbReference type="GO" id="GO:0022857">
    <property type="term" value="F:transmembrane transporter activity"/>
    <property type="evidence" value="ECO:0007669"/>
    <property type="project" value="UniProtKB-ARBA"/>
</dbReference>
<evidence type="ECO:0000256" key="7">
    <source>
        <dbReference type="ARBA" id="ARBA00022692"/>
    </source>
</evidence>
<sequence length="289" mass="31381">MIELLLPGWLAGIMLACAAGPLGSFVVWRRMSYFGDTLAHASLLGVAFGLLLDINPFYAVIAVTLMLAAGLVWLEKRPHLAIDTLLGIMAHSALSLGLVVVSLMSNIRVDLMAYLFGDLLAVTPEDLIFIAIGVVIVLAILFWQWRNLLSMTISPDLAFVDGVKLQRVKLLLMLVTALTIGVAMKFVGAFDHHFIADYSCRHGASLCPHPGADGGCRSRNGYDSGYRRSDVFCVLRHAGRPVSGAVCRAAVYFQHDEEAGELSVCFPVALRLPGPRSQAGRIRRSRHPA</sequence>
<feature type="transmembrane region" description="Helical" evidence="15">
    <location>
        <begin position="127"/>
        <end position="149"/>
    </location>
</feature>
<dbReference type="GO" id="GO:0006829">
    <property type="term" value="P:zinc ion transport"/>
    <property type="evidence" value="ECO:0007669"/>
    <property type="project" value="UniProtKB-KW"/>
</dbReference>
<comment type="subcellular location">
    <subcellularLocation>
        <location evidence="2">Cell inner membrane</location>
        <topology evidence="2">Multi-pass membrane protein</topology>
    </subcellularLocation>
    <subcellularLocation>
        <location evidence="14">Cell membrane</location>
        <topology evidence="14">Multi-pass membrane protein</topology>
    </subcellularLocation>
</comment>
<dbReference type="FunFam" id="1.10.3470.10:FF:000002">
    <property type="entry name" value="Zinc ABC transporter permease subunit ZnuB"/>
    <property type="match status" value="1"/>
</dbReference>
<evidence type="ECO:0000256" key="11">
    <source>
        <dbReference type="ARBA" id="ARBA00023065"/>
    </source>
</evidence>
<evidence type="ECO:0000256" key="2">
    <source>
        <dbReference type="ARBA" id="ARBA00004429"/>
    </source>
</evidence>
<comment type="function">
    <text evidence="1">Involved in the high-affinity zinc uptake transport system.</text>
</comment>
<evidence type="ECO:0000256" key="10">
    <source>
        <dbReference type="ARBA" id="ARBA00022989"/>
    </source>
</evidence>
<evidence type="ECO:0000313" key="16">
    <source>
        <dbReference type="EMBL" id="VEB84884.1"/>
    </source>
</evidence>
<organism evidence="16 17">
    <name type="scientific">Citrobacter koseri</name>
    <name type="common">Citrobacter diversus</name>
    <dbReference type="NCBI Taxonomy" id="545"/>
    <lineage>
        <taxon>Bacteria</taxon>
        <taxon>Pseudomonadati</taxon>
        <taxon>Pseudomonadota</taxon>
        <taxon>Gammaproteobacteria</taxon>
        <taxon>Enterobacterales</taxon>
        <taxon>Enterobacteriaceae</taxon>
        <taxon>Citrobacter</taxon>
    </lineage>
</organism>
<dbReference type="Proteomes" id="UP000270272">
    <property type="component" value="Chromosome"/>
</dbReference>
<evidence type="ECO:0000256" key="15">
    <source>
        <dbReference type="SAM" id="Phobius"/>
    </source>
</evidence>
<gene>
    <name evidence="16" type="primary">znuB</name>
    <name evidence="16" type="ORF">NCTC11075_00582</name>
</gene>
<dbReference type="NCBIfam" id="NF007089">
    <property type="entry name" value="PRK09543.1"/>
    <property type="match status" value="1"/>
</dbReference>
<evidence type="ECO:0000256" key="1">
    <source>
        <dbReference type="ARBA" id="ARBA00002313"/>
    </source>
</evidence>
<dbReference type="EMBL" id="LR134204">
    <property type="protein sequence ID" value="VEB84884.1"/>
    <property type="molecule type" value="Genomic_DNA"/>
</dbReference>
<keyword evidence="5" id="KW-1003">Cell membrane</keyword>
<dbReference type="GO" id="GO:0010043">
    <property type="term" value="P:response to zinc ion"/>
    <property type="evidence" value="ECO:0007669"/>
    <property type="project" value="TreeGrafter"/>
</dbReference>
<comment type="similarity">
    <text evidence="3 14">Belongs to the ABC-3 integral membrane protein family.</text>
</comment>
<keyword evidence="7 14" id="KW-0812">Transmembrane</keyword>
<evidence type="ECO:0000256" key="9">
    <source>
        <dbReference type="ARBA" id="ARBA00022906"/>
    </source>
</evidence>
<dbReference type="SUPFAM" id="SSF81345">
    <property type="entry name" value="ABC transporter involved in vitamin B12 uptake, BtuC"/>
    <property type="match status" value="1"/>
</dbReference>
<dbReference type="Gene3D" id="1.10.3470.10">
    <property type="entry name" value="ABC transporter involved in vitamin B12 uptake, BtuC"/>
    <property type="match status" value="1"/>
</dbReference>
<keyword evidence="8" id="KW-0862">Zinc</keyword>
<dbReference type="PANTHER" id="PTHR30477">
    <property type="entry name" value="ABC-TRANSPORTER METAL-BINDING PROTEIN"/>
    <property type="match status" value="1"/>
</dbReference>
<evidence type="ECO:0000256" key="4">
    <source>
        <dbReference type="ARBA" id="ARBA00022448"/>
    </source>
</evidence>
<dbReference type="GO" id="GO:0043190">
    <property type="term" value="C:ATP-binding cassette (ABC) transporter complex"/>
    <property type="evidence" value="ECO:0007669"/>
    <property type="project" value="InterPro"/>
</dbReference>
<evidence type="ECO:0000256" key="6">
    <source>
        <dbReference type="ARBA" id="ARBA00022519"/>
    </source>
</evidence>
<dbReference type="Pfam" id="PF00950">
    <property type="entry name" value="ABC-3"/>
    <property type="match status" value="1"/>
</dbReference>
<evidence type="ECO:0000256" key="8">
    <source>
        <dbReference type="ARBA" id="ARBA00022833"/>
    </source>
</evidence>
<name>A0A447UGK8_CITKO</name>
<dbReference type="PANTHER" id="PTHR30477:SF23">
    <property type="entry name" value="HIGH-AFFINITY ZINC UPTAKE SYSTEM MEMBRANE PROTEIN ZNUB"/>
    <property type="match status" value="1"/>
</dbReference>
<dbReference type="InterPro" id="IPR001626">
    <property type="entry name" value="ABC_TroCD"/>
</dbReference>
<feature type="transmembrane region" description="Helical" evidence="15">
    <location>
        <begin position="86"/>
        <end position="107"/>
    </location>
</feature>
<dbReference type="AlphaFoldDB" id="A0A447UGK8"/>
<feature type="transmembrane region" description="Helical" evidence="15">
    <location>
        <begin position="6"/>
        <end position="28"/>
    </location>
</feature>
<evidence type="ECO:0000256" key="14">
    <source>
        <dbReference type="RuleBase" id="RU003943"/>
    </source>
</evidence>
<evidence type="ECO:0000313" key="17">
    <source>
        <dbReference type="Proteomes" id="UP000270272"/>
    </source>
</evidence>
<dbReference type="InterPro" id="IPR037294">
    <property type="entry name" value="ABC_BtuC-like"/>
</dbReference>
<dbReference type="CDD" id="cd06550">
    <property type="entry name" value="TM_ABC_iron-siderophores_like"/>
    <property type="match status" value="1"/>
</dbReference>
<evidence type="ECO:0000256" key="3">
    <source>
        <dbReference type="ARBA" id="ARBA00008034"/>
    </source>
</evidence>
<protein>
    <recommendedName>
        <fullName evidence="13">High-affinity zinc uptake system membrane protein ZnuB</fullName>
    </recommendedName>
</protein>
<evidence type="ECO:0000256" key="12">
    <source>
        <dbReference type="ARBA" id="ARBA00023136"/>
    </source>
</evidence>
<evidence type="ECO:0000256" key="13">
    <source>
        <dbReference type="ARBA" id="ARBA00040080"/>
    </source>
</evidence>
<keyword evidence="12 15" id="KW-0472">Membrane</keyword>
<feature type="transmembrane region" description="Helical" evidence="15">
    <location>
        <begin position="57"/>
        <end position="74"/>
    </location>
</feature>
<evidence type="ECO:0000256" key="5">
    <source>
        <dbReference type="ARBA" id="ARBA00022475"/>
    </source>
</evidence>
<keyword evidence="4 14" id="KW-0813">Transport</keyword>
<keyword evidence="10 15" id="KW-1133">Transmembrane helix</keyword>
<keyword evidence="6" id="KW-0997">Cell inner membrane</keyword>
<keyword evidence="11" id="KW-0406">Ion transport</keyword>
<proteinExistence type="inferred from homology"/>